<gene>
    <name evidence="2" type="ORF">ASPSYDRAFT_51987</name>
</gene>
<organism evidence="2 3">
    <name type="scientific">Aspergillus sydowii CBS 593.65</name>
    <dbReference type="NCBI Taxonomy" id="1036612"/>
    <lineage>
        <taxon>Eukaryota</taxon>
        <taxon>Fungi</taxon>
        <taxon>Dikarya</taxon>
        <taxon>Ascomycota</taxon>
        <taxon>Pezizomycotina</taxon>
        <taxon>Eurotiomycetes</taxon>
        <taxon>Eurotiomycetidae</taxon>
        <taxon>Eurotiales</taxon>
        <taxon>Aspergillaceae</taxon>
        <taxon>Aspergillus</taxon>
        <taxon>Aspergillus subgen. Nidulantes</taxon>
    </lineage>
</organism>
<dbReference type="EMBL" id="KV878602">
    <property type="protein sequence ID" value="OJJ52345.1"/>
    <property type="molecule type" value="Genomic_DNA"/>
</dbReference>
<keyword evidence="1" id="KW-0732">Signal</keyword>
<reference evidence="3" key="1">
    <citation type="journal article" date="2017" name="Genome Biol.">
        <title>Comparative genomics reveals high biological diversity and specific adaptations in the industrially and medically important fungal genus Aspergillus.</title>
        <authorList>
            <person name="de Vries R.P."/>
            <person name="Riley R."/>
            <person name="Wiebenga A."/>
            <person name="Aguilar-Osorio G."/>
            <person name="Amillis S."/>
            <person name="Uchima C.A."/>
            <person name="Anderluh G."/>
            <person name="Asadollahi M."/>
            <person name="Askin M."/>
            <person name="Barry K."/>
            <person name="Battaglia E."/>
            <person name="Bayram O."/>
            <person name="Benocci T."/>
            <person name="Braus-Stromeyer S.A."/>
            <person name="Caldana C."/>
            <person name="Canovas D."/>
            <person name="Cerqueira G.C."/>
            <person name="Chen F."/>
            <person name="Chen W."/>
            <person name="Choi C."/>
            <person name="Clum A."/>
            <person name="Dos Santos R.A."/>
            <person name="Damasio A.R."/>
            <person name="Diallinas G."/>
            <person name="Emri T."/>
            <person name="Fekete E."/>
            <person name="Flipphi M."/>
            <person name="Freyberg S."/>
            <person name="Gallo A."/>
            <person name="Gournas C."/>
            <person name="Habgood R."/>
            <person name="Hainaut M."/>
            <person name="Harispe M.L."/>
            <person name="Henrissat B."/>
            <person name="Hilden K.S."/>
            <person name="Hope R."/>
            <person name="Hossain A."/>
            <person name="Karabika E."/>
            <person name="Karaffa L."/>
            <person name="Karanyi Z."/>
            <person name="Krasevec N."/>
            <person name="Kuo A."/>
            <person name="Kusch H."/>
            <person name="LaButti K."/>
            <person name="Lagendijk E.L."/>
            <person name="Lapidus A."/>
            <person name="Levasseur A."/>
            <person name="Lindquist E."/>
            <person name="Lipzen A."/>
            <person name="Logrieco A.F."/>
            <person name="MacCabe A."/>
            <person name="Maekelae M.R."/>
            <person name="Malavazi I."/>
            <person name="Melin P."/>
            <person name="Meyer V."/>
            <person name="Mielnichuk N."/>
            <person name="Miskei M."/>
            <person name="Molnar A.P."/>
            <person name="Mule G."/>
            <person name="Ngan C.Y."/>
            <person name="Orejas M."/>
            <person name="Orosz E."/>
            <person name="Ouedraogo J.P."/>
            <person name="Overkamp K.M."/>
            <person name="Park H.-S."/>
            <person name="Perrone G."/>
            <person name="Piumi F."/>
            <person name="Punt P.J."/>
            <person name="Ram A.F."/>
            <person name="Ramon A."/>
            <person name="Rauscher S."/>
            <person name="Record E."/>
            <person name="Riano-Pachon D.M."/>
            <person name="Robert V."/>
            <person name="Roehrig J."/>
            <person name="Ruller R."/>
            <person name="Salamov A."/>
            <person name="Salih N.S."/>
            <person name="Samson R.A."/>
            <person name="Sandor E."/>
            <person name="Sanguinetti M."/>
            <person name="Schuetze T."/>
            <person name="Sepcic K."/>
            <person name="Shelest E."/>
            <person name="Sherlock G."/>
            <person name="Sophianopoulou V."/>
            <person name="Squina F.M."/>
            <person name="Sun H."/>
            <person name="Susca A."/>
            <person name="Todd R.B."/>
            <person name="Tsang A."/>
            <person name="Unkles S.E."/>
            <person name="van de Wiele N."/>
            <person name="van Rossen-Uffink D."/>
            <person name="Oliveira J.V."/>
            <person name="Vesth T.C."/>
            <person name="Visser J."/>
            <person name="Yu J.-H."/>
            <person name="Zhou M."/>
            <person name="Andersen M.R."/>
            <person name="Archer D.B."/>
            <person name="Baker S.E."/>
            <person name="Benoit I."/>
            <person name="Brakhage A.A."/>
            <person name="Braus G.H."/>
            <person name="Fischer R."/>
            <person name="Frisvad J.C."/>
            <person name="Goldman G.H."/>
            <person name="Houbraken J."/>
            <person name="Oakley B."/>
            <person name="Pocsi I."/>
            <person name="Scazzocchio C."/>
            <person name="Seiboth B."/>
            <person name="vanKuyk P.A."/>
            <person name="Wortman J."/>
            <person name="Dyer P.S."/>
            <person name="Grigoriev I.V."/>
        </authorList>
    </citation>
    <scope>NUCLEOTIDE SEQUENCE [LARGE SCALE GENOMIC DNA]</scope>
    <source>
        <strain evidence="3">CBS 593.65</strain>
    </source>
</reference>
<feature type="chain" id="PRO_5011978995" evidence="1">
    <location>
        <begin position="20"/>
        <end position="107"/>
    </location>
</feature>
<sequence>MKLSLALASLGLCIAPAFAEPIGWMILTSDEETWAETPESQKCIENWEEKVPLNEIYIKGNVTGATMECFVYNDSEKNCTGPSTALEEGLHKFPGDLYASSFLCVSS</sequence>
<dbReference type="GeneID" id="63764480"/>
<keyword evidence="3" id="KW-1185">Reference proteome</keyword>
<evidence type="ECO:0000256" key="1">
    <source>
        <dbReference type="SAM" id="SignalP"/>
    </source>
</evidence>
<dbReference type="Proteomes" id="UP000184356">
    <property type="component" value="Unassembled WGS sequence"/>
</dbReference>
<name>A0A1L9SYU2_9EURO</name>
<dbReference type="RefSeq" id="XP_040696151.1">
    <property type="nucleotide sequence ID" value="XM_040848407.1"/>
</dbReference>
<evidence type="ECO:0000313" key="3">
    <source>
        <dbReference type="Proteomes" id="UP000184356"/>
    </source>
</evidence>
<accession>A0A1L9SYU2</accession>
<feature type="signal peptide" evidence="1">
    <location>
        <begin position="1"/>
        <end position="19"/>
    </location>
</feature>
<protein>
    <submittedName>
        <fullName evidence="2">Uncharacterized protein</fullName>
    </submittedName>
</protein>
<dbReference type="OrthoDB" id="4505886at2759"/>
<proteinExistence type="predicted"/>
<evidence type="ECO:0000313" key="2">
    <source>
        <dbReference type="EMBL" id="OJJ52345.1"/>
    </source>
</evidence>
<dbReference type="AlphaFoldDB" id="A0A1L9SYU2"/>
<dbReference type="VEuPathDB" id="FungiDB:ASPSYDRAFT_51987"/>